<name>X1R2D0_9ZZZZ</name>
<organism evidence="1">
    <name type="scientific">marine sediment metagenome</name>
    <dbReference type="NCBI Taxonomy" id="412755"/>
    <lineage>
        <taxon>unclassified sequences</taxon>
        <taxon>metagenomes</taxon>
        <taxon>ecological metagenomes</taxon>
    </lineage>
</organism>
<reference evidence="1" key="1">
    <citation type="journal article" date="2014" name="Front. Microbiol.">
        <title>High frequency of phylogenetically diverse reductive dehalogenase-homologous genes in deep subseafloor sedimentary metagenomes.</title>
        <authorList>
            <person name="Kawai M."/>
            <person name="Futagami T."/>
            <person name="Toyoda A."/>
            <person name="Takaki Y."/>
            <person name="Nishi S."/>
            <person name="Hori S."/>
            <person name="Arai W."/>
            <person name="Tsubouchi T."/>
            <person name="Morono Y."/>
            <person name="Uchiyama I."/>
            <person name="Ito T."/>
            <person name="Fujiyama A."/>
            <person name="Inagaki F."/>
            <person name="Takami H."/>
        </authorList>
    </citation>
    <scope>NUCLEOTIDE SEQUENCE</scope>
    <source>
        <strain evidence="1">Expedition CK06-06</strain>
    </source>
</reference>
<dbReference type="EMBL" id="BARW01007666">
    <property type="protein sequence ID" value="GAI74698.1"/>
    <property type="molecule type" value="Genomic_DNA"/>
</dbReference>
<proteinExistence type="predicted"/>
<evidence type="ECO:0000313" key="1">
    <source>
        <dbReference type="EMBL" id="GAI74698.1"/>
    </source>
</evidence>
<gene>
    <name evidence="1" type="ORF">S12H4_15892</name>
</gene>
<protein>
    <submittedName>
        <fullName evidence="1">Uncharacterized protein</fullName>
    </submittedName>
</protein>
<comment type="caution">
    <text evidence="1">The sequence shown here is derived from an EMBL/GenBank/DDBJ whole genome shotgun (WGS) entry which is preliminary data.</text>
</comment>
<sequence length="49" mass="5785">MRKCNCKEWEEFAPILDGAITIASVHGYHNNFKSFRFCSWCGKKLEWSD</sequence>
<accession>X1R2D0</accession>
<dbReference type="AlphaFoldDB" id="X1R2D0"/>